<dbReference type="EMBL" id="CP047156">
    <property type="protein sequence ID" value="QHC00892.1"/>
    <property type="molecule type" value="Genomic_DNA"/>
</dbReference>
<dbReference type="KEGG" id="eke:EK0264_11740"/>
<dbReference type="Gene3D" id="3.40.50.720">
    <property type="entry name" value="NAD(P)-binding Rossmann-like Domain"/>
    <property type="match status" value="1"/>
</dbReference>
<evidence type="ECO:0000313" key="2">
    <source>
        <dbReference type="EMBL" id="QHC00892.1"/>
    </source>
</evidence>
<reference evidence="2 3" key="1">
    <citation type="journal article" date="2018" name="Int. J. Syst. Evol. Microbiol.">
        <title>Epidermidibacterium keratini gen. nov., sp. nov., a member of the family Sporichthyaceae, isolated from keratin epidermis.</title>
        <authorList>
            <person name="Lee D.G."/>
            <person name="Trujillo M.E."/>
            <person name="Kang S."/>
            <person name="Nam J.J."/>
            <person name="Kim Y.J."/>
        </authorList>
    </citation>
    <scope>NUCLEOTIDE SEQUENCE [LARGE SCALE GENOMIC DNA]</scope>
    <source>
        <strain evidence="2 3">EPI-7</strain>
    </source>
</reference>
<dbReference type="Gene3D" id="3.90.180.10">
    <property type="entry name" value="Medium-chain alcohol dehydrogenases, catalytic domain"/>
    <property type="match status" value="1"/>
</dbReference>
<dbReference type="PANTHER" id="PTHR43482:SF1">
    <property type="entry name" value="PROTEIN AST1-RELATED"/>
    <property type="match status" value="1"/>
</dbReference>
<dbReference type="OrthoDB" id="2665481at2"/>
<protein>
    <submittedName>
        <fullName evidence="2">Zinc-binding dehydrogenase</fullName>
    </submittedName>
</protein>
<feature type="domain" description="Enoyl reductase (ER)" evidence="1">
    <location>
        <begin position="9"/>
        <end position="293"/>
    </location>
</feature>
<dbReference type="InterPro" id="IPR036291">
    <property type="entry name" value="NAD(P)-bd_dom_sf"/>
</dbReference>
<accession>A0A7L4YPD6</accession>
<dbReference type="InParanoid" id="A0A7L4YPD6"/>
<gene>
    <name evidence="2" type="ORF">EK0264_11740</name>
</gene>
<proteinExistence type="predicted"/>
<dbReference type="AlphaFoldDB" id="A0A7L4YPD6"/>
<dbReference type="SUPFAM" id="SSF50129">
    <property type="entry name" value="GroES-like"/>
    <property type="match status" value="1"/>
</dbReference>
<dbReference type="Proteomes" id="UP000463857">
    <property type="component" value="Chromosome"/>
</dbReference>
<organism evidence="2 3">
    <name type="scientific">Epidermidibacterium keratini</name>
    <dbReference type="NCBI Taxonomy" id="1891644"/>
    <lineage>
        <taxon>Bacteria</taxon>
        <taxon>Bacillati</taxon>
        <taxon>Actinomycetota</taxon>
        <taxon>Actinomycetes</taxon>
        <taxon>Sporichthyales</taxon>
        <taxon>Sporichthyaceae</taxon>
        <taxon>Epidermidibacterium</taxon>
    </lineage>
</organism>
<dbReference type="GO" id="GO:0016491">
    <property type="term" value="F:oxidoreductase activity"/>
    <property type="evidence" value="ECO:0007669"/>
    <property type="project" value="InterPro"/>
</dbReference>
<dbReference type="Pfam" id="PF13602">
    <property type="entry name" value="ADH_zinc_N_2"/>
    <property type="match status" value="1"/>
</dbReference>
<dbReference type="Pfam" id="PF08240">
    <property type="entry name" value="ADH_N"/>
    <property type="match status" value="1"/>
</dbReference>
<dbReference type="InterPro" id="IPR020843">
    <property type="entry name" value="ER"/>
</dbReference>
<sequence length="295" mass="30024">MKAAQVRAGAGEVAIEEVERREPGPGQVRVAVEAAAVNPVDVMVSSGVFWDPSWTVVGNGWDFAGRVDAVGDGVDDLKEGDLVAGIDTDLPSATRAQAEYVVADRPAVAAIPAGLTVQQTASVPLNALTAMQALTLLGEPSGRRLLITGAAGAVGGYALALAADAGWKVIGLARAGDEEFVRATGADEFVTSLDGAAYDAVLDAAALQEKALAAVSNGGDFVGVLPASVPATERGIETQAVQVAADQSQLKRALELSASGRLQPRIAGTFPLSEAGTAYDKVAAGGNRGRWLLLP</sequence>
<dbReference type="RefSeq" id="WP_159545823.1">
    <property type="nucleotide sequence ID" value="NZ_CP047156.1"/>
</dbReference>
<dbReference type="InterPro" id="IPR052585">
    <property type="entry name" value="Lipid_raft_assoc_Zn_ADH"/>
</dbReference>
<keyword evidence="3" id="KW-1185">Reference proteome</keyword>
<dbReference type="PANTHER" id="PTHR43482">
    <property type="entry name" value="PROTEIN AST1-RELATED"/>
    <property type="match status" value="1"/>
</dbReference>
<dbReference type="SUPFAM" id="SSF51735">
    <property type="entry name" value="NAD(P)-binding Rossmann-fold domains"/>
    <property type="match status" value="1"/>
</dbReference>
<name>A0A7L4YPD6_9ACTN</name>
<dbReference type="SMART" id="SM00829">
    <property type="entry name" value="PKS_ER"/>
    <property type="match status" value="1"/>
</dbReference>
<evidence type="ECO:0000259" key="1">
    <source>
        <dbReference type="SMART" id="SM00829"/>
    </source>
</evidence>
<evidence type="ECO:0000313" key="3">
    <source>
        <dbReference type="Proteomes" id="UP000463857"/>
    </source>
</evidence>
<dbReference type="InterPro" id="IPR013154">
    <property type="entry name" value="ADH-like_N"/>
</dbReference>
<dbReference type="InterPro" id="IPR011032">
    <property type="entry name" value="GroES-like_sf"/>
</dbReference>